<dbReference type="GO" id="GO:0042148">
    <property type="term" value="P:DNA strand invasion"/>
    <property type="evidence" value="ECO:0007669"/>
    <property type="project" value="TreeGrafter"/>
</dbReference>
<dbReference type="FunFam" id="1.10.150.20:FF:000056">
    <property type="entry name" value="Meiotic recombination protein DMC1"/>
    <property type="match status" value="1"/>
</dbReference>
<dbReference type="GO" id="GO:0006312">
    <property type="term" value="P:mitotic recombination"/>
    <property type="evidence" value="ECO:0007669"/>
    <property type="project" value="TreeGrafter"/>
</dbReference>
<dbReference type="GO" id="GO:0000730">
    <property type="term" value="P:DNA recombinase assembly"/>
    <property type="evidence" value="ECO:0007669"/>
    <property type="project" value="TreeGrafter"/>
</dbReference>
<dbReference type="GO" id="GO:0070192">
    <property type="term" value="P:chromosome organization involved in meiotic cell cycle"/>
    <property type="evidence" value="ECO:0007669"/>
    <property type="project" value="TreeGrafter"/>
</dbReference>
<keyword evidence="3" id="KW-1185">Reference proteome</keyword>
<accession>A0A4S3JTS1</accession>
<evidence type="ECO:0000256" key="1">
    <source>
        <dbReference type="ARBA" id="ARBA00023125"/>
    </source>
</evidence>
<dbReference type="GO" id="GO:0008094">
    <property type="term" value="F:ATP-dependent activity, acting on DNA"/>
    <property type="evidence" value="ECO:0007669"/>
    <property type="project" value="TreeGrafter"/>
</dbReference>
<reference evidence="2 3" key="1">
    <citation type="submission" date="2019-03" db="EMBL/GenBank/DDBJ databases">
        <title>The genome sequence of a newly discovered highly antifungal drug resistant Aspergillus species, Aspergillus tanneri NIH 1004.</title>
        <authorList>
            <person name="Mounaud S."/>
            <person name="Singh I."/>
            <person name="Joardar V."/>
            <person name="Pakala S."/>
            <person name="Pakala S."/>
            <person name="Venepally P."/>
            <person name="Hoover J."/>
            <person name="Nierman W."/>
            <person name="Chung J."/>
            <person name="Losada L."/>
        </authorList>
    </citation>
    <scope>NUCLEOTIDE SEQUENCE [LARGE SCALE GENOMIC DNA]</scope>
    <source>
        <strain evidence="2 3">NIH1004</strain>
    </source>
</reference>
<comment type="caution">
    <text evidence="2">The sequence shown here is derived from an EMBL/GenBank/DDBJ whole genome shotgun (WGS) entry which is preliminary data.</text>
</comment>
<dbReference type="GO" id="GO:0003690">
    <property type="term" value="F:double-stranded DNA binding"/>
    <property type="evidence" value="ECO:0007669"/>
    <property type="project" value="TreeGrafter"/>
</dbReference>
<dbReference type="EMBL" id="SOSA01000036">
    <property type="protein sequence ID" value="THC98737.1"/>
    <property type="molecule type" value="Genomic_DNA"/>
</dbReference>
<dbReference type="GO" id="GO:0000150">
    <property type="term" value="F:DNA strand exchange activity"/>
    <property type="evidence" value="ECO:0007669"/>
    <property type="project" value="TreeGrafter"/>
</dbReference>
<dbReference type="VEuPathDB" id="FungiDB:EYZ11_001800"/>
<dbReference type="GO" id="GO:0000794">
    <property type="term" value="C:condensed nuclear chromosome"/>
    <property type="evidence" value="ECO:0007669"/>
    <property type="project" value="TreeGrafter"/>
</dbReference>
<evidence type="ECO:0000313" key="2">
    <source>
        <dbReference type="EMBL" id="THC98737.1"/>
    </source>
</evidence>
<dbReference type="STRING" id="1220188.A0A4S3JTS1"/>
<dbReference type="GO" id="GO:0000166">
    <property type="term" value="F:nucleotide binding"/>
    <property type="evidence" value="ECO:0007669"/>
    <property type="project" value="InterPro"/>
</dbReference>
<dbReference type="Gene3D" id="1.10.150.20">
    <property type="entry name" value="5' to 3' exonuclease, C-terminal subdomain"/>
    <property type="match status" value="1"/>
</dbReference>
<dbReference type="PANTHER" id="PTHR22942">
    <property type="entry name" value="RECA/RAD51/RADA DNA STRAND-PAIRING FAMILY MEMBER"/>
    <property type="match status" value="1"/>
</dbReference>
<dbReference type="Proteomes" id="UP000308092">
    <property type="component" value="Unassembled WGS sequence"/>
</dbReference>
<keyword evidence="1" id="KW-0238">DNA-binding</keyword>
<evidence type="ECO:0000313" key="3">
    <source>
        <dbReference type="Proteomes" id="UP000308092"/>
    </source>
</evidence>
<dbReference type="GO" id="GO:0007131">
    <property type="term" value="P:reciprocal meiotic recombination"/>
    <property type="evidence" value="ECO:0007669"/>
    <property type="project" value="TreeGrafter"/>
</dbReference>
<dbReference type="Pfam" id="PF14520">
    <property type="entry name" value="HHH_5"/>
    <property type="match status" value="1"/>
</dbReference>
<organism evidence="2 3">
    <name type="scientific">Aspergillus tanneri</name>
    <dbReference type="NCBI Taxonomy" id="1220188"/>
    <lineage>
        <taxon>Eukaryota</taxon>
        <taxon>Fungi</taxon>
        <taxon>Dikarya</taxon>
        <taxon>Ascomycota</taxon>
        <taxon>Pezizomycotina</taxon>
        <taxon>Eurotiomycetes</taxon>
        <taxon>Eurotiomycetidae</taxon>
        <taxon>Eurotiales</taxon>
        <taxon>Aspergillaceae</taxon>
        <taxon>Aspergillus</taxon>
        <taxon>Aspergillus subgen. Circumdati</taxon>
    </lineage>
</organism>
<dbReference type="SUPFAM" id="SSF47794">
    <property type="entry name" value="Rad51 N-terminal domain-like"/>
    <property type="match status" value="1"/>
</dbReference>
<dbReference type="AlphaFoldDB" id="A0A4S3JTS1"/>
<evidence type="ECO:0008006" key="4">
    <source>
        <dbReference type="Google" id="ProtNLM"/>
    </source>
</evidence>
<protein>
    <recommendedName>
        <fullName evidence="4">DNA recombination and repair protein Rad51-like C-terminal domain-containing protein</fullName>
    </recommendedName>
</protein>
<gene>
    <name evidence="2" type="ORF">EYZ11_001800</name>
</gene>
<dbReference type="GO" id="GO:0003697">
    <property type="term" value="F:single-stranded DNA binding"/>
    <property type="evidence" value="ECO:0007669"/>
    <property type="project" value="TreeGrafter"/>
</dbReference>
<name>A0A4S3JTS1_9EURO</name>
<proteinExistence type="predicted"/>
<dbReference type="InterPro" id="IPR010995">
    <property type="entry name" value="DNA_repair_Rad51/TF_NusA_a-hlx"/>
</dbReference>
<dbReference type="PANTHER" id="PTHR22942:SF30">
    <property type="entry name" value="MEIOTIC RECOMBINATION PROTEIN DMC1_LIM15 HOMOLOG"/>
    <property type="match status" value="1"/>
</dbReference>
<sequence length="121" mass="13336">MPGSDTSDEFNDDGDAFIVDVDSIQAHGIGAADITKLKANGFYTVTSVHGATRKTLLKIKGFSEVKVEKIKEAVNKCLVYNDILIYFHGAMPPAEESGSNLDREQAIRLYLGRGFPKHEYQ</sequence>